<proteinExistence type="predicted"/>
<evidence type="ECO:0000256" key="1">
    <source>
        <dbReference type="SAM" id="MobiDB-lite"/>
    </source>
</evidence>
<dbReference type="EMBL" id="MLGG01000068">
    <property type="protein sequence ID" value="KAK1449452.1"/>
    <property type="molecule type" value="Genomic_DNA"/>
</dbReference>
<name>A0AAI9U447_9PEZI</name>
<keyword evidence="3" id="KW-1185">Reference proteome</keyword>
<accession>A0AAI9U447</accession>
<organism evidence="2 3">
    <name type="scientific">Colletotrichum melonis</name>
    <dbReference type="NCBI Taxonomy" id="1209925"/>
    <lineage>
        <taxon>Eukaryota</taxon>
        <taxon>Fungi</taxon>
        <taxon>Dikarya</taxon>
        <taxon>Ascomycota</taxon>
        <taxon>Pezizomycotina</taxon>
        <taxon>Sordariomycetes</taxon>
        <taxon>Hypocreomycetidae</taxon>
        <taxon>Glomerellales</taxon>
        <taxon>Glomerellaceae</taxon>
        <taxon>Colletotrichum</taxon>
        <taxon>Colletotrichum acutatum species complex</taxon>
    </lineage>
</organism>
<feature type="non-terminal residue" evidence="2">
    <location>
        <position position="1"/>
    </location>
</feature>
<feature type="region of interest" description="Disordered" evidence="1">
    <location>
        <begin position="1"/>
        <end position="20"/>
    </location>
</feature>
<feature type="compositionally biased region" description="Basic residues" evidence="1">
    <location>
        <begin position="1"/>
        <end position="13"/>
    </location>
</feature>
<sequence>EVHLHPPAHRRHPVASSVLPSRDLTERQLKKCKTFQIFRDPDAITGGSPNFVGTPQCCCQNEQCHVIDRVNGINTSANLNDFLAGTFTIEDARGQDKGTPGSNDIRGATYTVGAQGGCSKSGVRTVPDAFTAFLAAPEGLATIQQISLIGVFKPQRALWGCNLMTSSEHLNSALTGPRLLIRGHVHM</sequence>
<protein>
    <submittedName>
        <fullName evidence="2">Uncharacterized protein</fullName>
    </submittedName>
</protein>
<evidence type="ECO:0000313" key="2">
    <source>
        <dbReference type="EMBL" id="KAK1449452.1"/>
    </source>
</evidence>
<dbReference type="AlphaFoldDB" id="A0AAI9U447"/>
<evidence type="ECO:0000313" key="3">
    <source>
        <dbReference type="Proteomes" id="UP001239795"/>
    </source>
</evidence>
<gene>
    <name evidence="2" type="ORF">CMEL01_08767</name>
</gene>
<comment type="caution">
    <text evidence="2">The sequence shown here is derived from an EMBL/GenBank/DDBJ whole genome shotgun (WGS) entry which is preliminary data.</text>
</comment>
<dbReference type="Proteomes" id="UP001239795">
    <property type="component" value="Unassembled WGS sequence"/>
</dbReference>
<reference evidence="2 3" key="1">
    <citation type="submission" date="2016-10" db="EMBL/GenBank/DDBJ databases">
        <title>The genome sequence of Colletotrichum fioriniae PJ7.</title>
        <authorList>
            <person name="Baroncelli R."/>
        </authorList>
    </citation>
    <scope>NUCLEOTIDE SEQUENCE [LARGE SCALE GENOMIC DNA]</scope>
    <source>
        <strain evidence="2">Col 31</strain>
    </source>
</reference>